<keyword evidence="8" id="KW-0732">Signal</keyword>
<keyword evidence="6" id="KW-0472">Membrane</keyword>
<keyword evidence="7" id="KW-0998">Cell outer membrane</keyword>
<dbReference type="SUPFAM" id="SSF56954">
    <property type="entry name" value="Outer membrane efflux proteins (OEP)"/>
    <property type="match status" value="1"/>
</dbReference>
<dbReference type="Gene3D" id="1.20.1600.10">
    <property type="entry name" value="Outer membrane efflux proteins (OEP)"/>
    <property type="match status" value="1"/>
</dbReference>
<sequence>MTICRQILCCIMAFAFANLVTAQESFEVLTFEEYLGYVKEHHPLMKQANLTLSIGEANLLRARGGFDPKIEVDYDRKKFKTTEYYDRLNATFKIPTWYGIEFKGNFEENSGQFLDPSFTVPEDGLYSAGVSFSLAQGFLINERMAALKQARFFEQQSQADRDLLVNNLLFEASQAYFEWLQATQEQQIYLNFLENAEFRLNAVVRSVEEGAIAAIDITEARITLQSRKLDLEAATLKRRKAELNASNYLWLNDIPLTIEENVIPVLPSVDLLQTILILDGITNVEGLSPNHPKLQSLQAKIDGLLVEQRLKKNKLLPKIDLQYNFLSQDYDQFNSFNTTNYKAFVNVSFPIFLRKERGDLQLTNYKIDDAQFDQKAVILSLANKIRATNAEIASLNTQNQLIIDIVSDHETLVAAEERKFFVGESSLFLINTREQKLIDAQLKENELLIKQLNATALLYNILGKSEIRSN</sequence>
<evidence type="ECO:0000256" key="3">
    <source>
        <dbReference type="ARBA" id="ARBA00022448"/>
    </source>
</evidence>
<comment type="caution">
    <text evidence="9">The sequence shown here is derived from an EMBL/GenBank/DDBJ whole genome shotgun (WGS) entry which is preliminary data.</text>
</comment>
<gene>
    <name evidence="9" type="ORF">ESY86_19170</name>
</gene>
<feature type="chain" id="PRO_5022837494" evidence="8">
    <location>
        <begin position="23"/>
        <end position="470"/>
    </location>
</feature>
<dbReference type="InterPro" id="IPR051906">
    <property type="entry name" value="TolC-like"/>
</dbReference>
<dbReference type="Proteomes" id="UP000321578">
    <property type="component" value="Unassembled WGS sequence"/>
</dbReference>
<keyword evidence="5" id="KW-0812">Transmembrane</keyword>
<evidence type="ECO:0000313" key="9">
    <source>
        <dbReference type="EMBL" id="TXD86815.1"/>
    </source>
</evidence>
<dbReference type="PANTHER" id="PTHR30026">
    <property type="entry name" value="OUTER MEMBRANE PROTEIN TOLC"/>
    <property type="match status" value="1"/>
</dbReference>
<evidence type="ECO:0000256" key="7">
    <source>
        <dbReference type="ARBA" id="ARBA00023237"/>
    </source>
</evidence>
<feature type="signal peptide" evidence="8">
    <location>
        <begin position="1"/>
        <end position="22"/>
    </location>
</feature>
<dbReference type="RefSeq" id="WP_147088330.1">
    <property type="nucleotide sequence ID" value="NZ_VORM01000038.1"/>
</dbReference>
<dbReference type="GO" id="GO:0015288">
    <property type="term" value="F:porin activity"/>
    <property type="evidence" value="ECO:0007669"/>
    <property type="project" value="TreeGrafter"/>
</dbReference>
<comment type="subcellular location">
    <subcellularLocation>
        <location evidence="1">Cell outer membrane</location>
    </subcellularLocation>
</comment>
<accession>A0A5C6ZDF8</accession>
<dbReference type="GO" id="GO:0009279">
    <property type="term" value="C:cell outer membrane"/>
    <property type="evidence" value="ECO:0007669"/>
    <property type="project" value="UniProtKB-SubCell"/>
</dbReference>
<dbReference type="GO" id="GO:0015562">
    <property type="term" value="F:efflux transmembrane transporter activity"/>
    <property type="evidence" value="ECO:0007669"/>
    <property type="project" value="InterPro"/>
</dbReference>
<dbReference type="InterPro" id="IPR003423">
    <property type="entry name" value="OMP_efflux"/>
</dbReference>
<dbReference type="OrthoDB" id="581172at2"/>
<organism evidence="9 10">
    <name type="scientific">Subsaximicrobium wynnwilliamsii</name>
    <dbReference type="NCBI Taxonomy" id="291179"/>
    <lineage>
        <taxon>Bacteria</taxon>
        <taxon>Pseudomonadati</taxon>
        <taxon>Bacteroidota</taxon>
        <taxon>Flavobacteriia</taxon>
        <taxon>Flavobacteriales</taxon>
        <taxon>Flavobacteriaceae</taxon>
        <taxon>Subsaximicrobium</taxon>
    </lineage>
</organism>
<evidence type="ECO:0000256" key="5">
    <source>
        <dbReference type="ARBA" id="ARBA00022692"/>
    </source>
</evidence>
<keyword evidence="10" id="KW-1185">Reference proteome</keyword>
<evidence type="ECO:0000256" key="2">
    <source>
        <dbReference type="ARBA" id="ARBA00007613"/>
    </source>
</evidence>
<reference evidence="9 10" key="1">
    <citation type="submission" date="2019-08" db="EMBL/GenBank/DDBJ databases">
        <title>Genomes of Subsaximicrobium wynnwilliamsii strains.</title>
        <authorList>
            <person name="Bowman J.P."/>
        </authorList>
    </citation>
    <scope>NUCLEOTIDE SEQUENCE [LARGE SCALE GENOMIC DNA]</scope>
    <source>
        <strain evidence="9 10">2-80-2</strain>
    </source>
</reference>
<dbReference type="EMBL" id="VORO01000037">
    <property type="protein sequence ID" value="TXD86815.1"/>
    <property type="molecule type" value="Genomic_DNA"/>
</dbReference>
<evidence type="ECO:0000313" key="10">
    <source>
        <dbReference type="Proteomes" id="UP000321578"/>
    </source>
</evidence>
<proteinExistence type="inferred from homology"/>
<dbReference type="Pfam" id="PF02321">
    <property type="entry name" value="OEP"/>
    <property type="match status" value="2"/>
</dbReference>
<dbReference type="GO" id="GO:1990281">
    <property type="term" value="C:efflux pump complex"/>
    <property type="evidence" value="ECO:0007669"/>
    <property type="project" value="TreeGrafter"/>
</dbReference>
<comment type="similarity">
    <text evidence="2">Belongs to the outer membrane factor (OMF) (TC 1.B.17) family.</text>
</comment>
<evidence type="ECO:0000256" key="8">
    <source>
        <dbReference type="SAM" id="SignalP"/>
    </source>
</evidence>
<evidence type="ECO:0000256" key="4">
    <source>
        <dbReference type="ARBA" id="ARBA00022452"/>
    </source>
</evidence>
<keyword evidence="3" id="KW-0813">Transport</keyword>
<protein>
    <submittedName>
        <fullName evidence="9">TolC family protein</fullName>
    </submittedName>
</protein>
<evidence type="ECO:0000256" key="6">
    <source>
        <dbReference type="ARBA" id="ARBA00023136"/>
    </source>
</evidence>
<evidence type="ECO:0000256" key="1">
    <source>
        <dbReference type="ARBA" id="ARBA00004442"/>
    </source>
</evidence>
<name>A0A5C6ZDF8_9FLAO</name>
<dbReference type="PANTHER" id="PTHR30026:SF20">
    <property type="entry name" value="OUTER MEMBRANE PROTEIN TOLC"/>
    <property type="match status" value="1"/>
</dbReference>
<keyword evidence="4" id="KW-1134">Transmembrane beta strand</keyword>
<dbReference type="AlphaFoldDB" id="A0A5C6ZDF8"/>